<proteinExistence type="predicted"/>
<protein>
    <submittedName>
        <fullName evidence="2">Hemerythrin domain-containing protein</fullName>
    </submittedName>
</protein>
<organism evidence="2 3">
    <name type="scientific">Nocardioides aestuarii</name>
    <dbReference type="NCBI Taxonomy" id="252231"/>
    <lineage>
        <taxon>Bacteria</taxon>
        <taxon>Bacillati</taxon>
        <taxon>Actinomycetota</taxon>
        <taxon>Actinomycetes</taxon>
        <taxon>Propionibacteriales</taxon>
        <taxon>Nocardioidaceae</taxon>
        <taxon>Nocardioides</taxon>
    </lineage>
</organism>
<keyword evidence="3" id="KW-1185">Reference proteome</keyword>
<feature type="domain" description="Hemerythrin-like" evidence="1">
    <location>
        <begin position="22"/>
        <end position="149"/>
    </location>
</feature>
<name>A0ABW4TUK5_9ACTN</name>
<dbReference type="Pfam" id="PF01814">
    <property type="entry name" value="Hemerythrin"/>
    <property type="match status" value="1"/>
</dbReference>
<dbReference type="Gene3D" id="1.20.120.520">
    <property type="entry name" value="nmb1532 protein domain like"/>
    <property type="match status" value="1"/>
</dbReference>
<dbReference type="CDD" id="cd12108">
    <property type="entry name" value="Hr-like"/>
    <property type="match status" value="1"/>
</dbReference>
<reference evidence="3" key="1">
    <citation type="journal article" date="2019" name="Int. J. Syst. Evol. Microbiol.">
        <title>The Global Catalogue of Microorganisms (GCM) 10K type strain sequencing project: providing services to taxonomists for standard genome sequencing and annotation.</title>
        <authorList>
            <consortium name="The Broad Institute Genomics Platform"/>
            <consortium name="The Broad Institute Genome Sequencing Center for Infectious Disease"/>
            <person name="Wu L."/>
            <person name="Ma J."/>
        </authorList>
    </citation>
    <scope>NUCLEOTIDE SEQUENCE [LARGE SCALE GENOMIC DNA]</scope>
    <source>
        <strain evidence="3">CGMCC 1.12477</strain>
    </source>
</reference>
<accession>A0ABW4TUK5</accession>
<dbReference type="EMBL" id="JBHUGD010000004">
    <property type="protein sequence ID" value="MFD1948893.1"/>
    <property type="molecule type" value="Genomic_DNA"/>
</dbReference>
<evidence type="ECO:0000313" key="3">
    <source>
        <dbReference type="Proteomes" id="UP001597351"/>
    </source>
</evidence>
<comment type="caution">
    <text evidence="2">The sequence shown here is derived from an EMBL/GenBank/DDBJ whole genome shotgun (WGS) entry which is preliminary data.</text>
</comment>
<dbReference type="RefSeq" id="WP_343921500.1">
    <property type="nucleotide sequence ID" value="NZ_BAAAJT010000003.1"/>
</dbReference>
<evidence type="ECO:0000313" key="2">
    <source>
        <dbReference type="EMBL" id="MFD1948893.1"/>
    </source>
</evidence>
<evidence type="ECO:0000259" key="1">
    <source>
        <dbReference type="Pfam" id="PF01814"/>
    </source>
</evidence>
<dbReference type="Proteomes" id="UP001597351">
    <property type="component" value="Unassembled WGS sequence"/>
</dbReference>
<sequence length="227" mass="25294">MSAPLHPTITTPTDTRVMGVIHTVYRRELRLAGEVVRGVAPGDTARAAVVADHLQLVHDHLHHHHTAEDDLLWPLLLERVPEELAPLVHLMEQQHATVESLVAEVATLLPRWRSGAAADDRDRLAELHDRLYLHLVEHMDAEEERLLPIVARAVTQDEWEAMGARARSGTPRSQSLLVLGMIVHDGDPEVVATMLATAPGPVRWLLPRLARRAYRRHALSVYGTATP</sequence>
<gene>
    <name evidence="2" type="ORF">ACFSDE_18970</name>
</gene>
<dbReference type="InterPro" id="IPR012312">
    <property type="entry name" value="Hemerythrin-like"/>
</dbReference>